<evidence type="ECO:0000313" key="2">
    <source>
        <dbReference type="Proteomes" id="UP000298030"/>
    </source>
</evidence>
<protein>
    <submittedName>
        <fullName evidence="1">Uncharacterized protein</fullName>
    </submittedName>
</protein>
<proteinExistence type="predicted"/>
<keyword evidence="2" id="KW-1185">Reference proteome</keyword>
<sequence length="291" mass="31497">MSSPTESKQEVDRLARLFTKALFNLHSDSTASTTPARISSVITEEPLSRSLPLALVKASIGFATAFDDLLRPLIRTIKSVLAYERIKQLQIEDPELGLQGFVELAEHDFRAELKDAYQASPASFKLKDEDGTLNALHPSLNAAFFSAVAIALGLGSAADYHRTVALTTLKLDGGEEALEPDLREAYTIASLVVFAVVGPQKYARILAQDGVTAEDILERLKGLRGSGEVLHANALSLLEVISRDAESQSARGRSEGEVRNILFQGSVGVHGHAIIRCNDEVVRDTEANTCE</sequence>
<name>A0A4Y7SGD6_COPMI</name>
<organism evidence="1 2">
    <name type="scientific">Coprinellus micaceus</name>
    <name type="common">Glistening ink-cap mushroom</name>
    <name type="synonym">Coprinus micaceus</name>
    <dbReference type="NCBI Taxonomy" id="71717"/>
    <lineage>
        <taxon>Eukaryota</taxon>
        <taxon>Fungi</taxon>
        <taxon>Dikarya</taxon>
        <taxon>Basidiomycota</taxon>
        <taxon>Agaricomycotina</taxon>
        <taxon>Agaricomycetes</taxon>
        <taxon>Agaricomycetidae</taxon>
        <taxon>Agaricales</taxon>
        <taxon>Agaricineae</taxon>
        <taxon>Psathyrellaceae</taxon>
        <taxon>Coprinellus</taxon>
    </lineage>
</organism>
<dbReference type="OrthoDB" id="3039452at2759"/>
<accession>A0A4Y7SGD6</accession>
<dbReference type="EMBL" id="QPFP01000132">
    <property type="protein sequence ID" value="TEB20747.1"/>
    <property type="molecule type" value="Genomic_DNA"/>
</dbReference>
<dbReference type="AlphaFoldDB" id="A0A4Y7SGD6"/>
<evidence type="ECO:0000313" key="1">
    <source>
        <dbReference type="EMBL" id="TEB20747.1"/>
    </source>
</evidence>
<dbReference type="Proteomes" id="UP000298030">
    <property type="component" value="Unassembled WGS sequence"/>
</dbReference>
<comment type="caution">
    <text evidence="1">The sequence shown here is derived from an EMBL/GenBank/DDBJ whole genome shotgun (WGS) entry which is preliminary data.</text>
</comment>
<gene>
    <name evidence="1" type="ORF">FA13DRAFT_1836760</name>
</gene>
<reference evidence="1 2" key="1">
    <citation type="journal article" date="2019" name="Nat. Ecol. Evol.">
        <title>Megaphylogeny resolves global patterns of mushroom evolution.</title>
        <authorList>
            <person name="Varga T."/>
            <person name="Krizsan K."/>
            <person name="Foldi C."/>
            <person name="Dima B."/>
            <person name="Sanchez-Garcia M."/>
            <person name="Sanchez-Ramirez S."/>
            <person name="Szollosi G.J."/>
            <person name="Szarkandi J.G."/>
            <person name="Papp V."/>
            <person name="Albert L."/>
            <person name="Andreopoulos W."/>
            <person name="Angelini C."/>
            <person name="Antonin V."/>
            <person name="Barry K.W."/>
            <person name="Bougher N.L."/>
            <person name="Buchanan P."/>
            <person name="Buyck B."/>
            <person name="Bense V."/>
            <person name="Catcheside P."/>
            <person name="Chovatia M."/>
            <person name="Cooper J."/>
            <person name="Damon W."/>
            <person name="Desjardin D."/>
            <person name="Finy P."/>
            <person name="Geml J."/>
            <person name="Haridas S."/>
            <person name="Hughes K."/>
            <person name="Justo A."/>
            <person name="Karasinski D."/>
            <person name="Kautmanova I."/>
            <person name="Kiss B."/>
            <person name="Kocsube S."/>
            <person name="Kotiranta H."/>
            <person name="LaButti K.M."/>
            <person name="Lechner B.E."/>
            <person name="Liimatainen K."/>
            <person name="Lipzen A."/>
            <person name="Lukacs Z."/>
            <person name="Mihaltcheva S."/>
            <person name="Morgado L.N."/>
            <person name="Niskanen T."/>
            <person name="Noordeloos M.E."/>
            <person name="Ohm R.A."/>
            <person name="Ortiz-Santana B."/>
            <person name="Ovrebo C."/>
            <person name="Racz N."/>
            <person name="Riley R."/>
            <person name="Savchenko A."/>
            <person name="Shiryaev A."/>
            <person name="Soop K."/>
            <person name="Spirin V."/>
            <person name="Szebenyi C."/>
            <person name="Tomsovsky M."/>
            <person name="Tulloss R.E."/>
            <person name="Uehling J."/>
            <person name="Grigoriev I.V."/>
            <person name="Vagvolgyi C."/>
            <person name="Papp T."/>
            <person name="Martin F.M."/>
            <person name="Miettinen O."/>
            <person name="Hibbett D.S."/>
            <person name="Nagy L.G."/>
        </authorList>
    </citation>
    <scope>NUCLEOTIDE SEQUENCE [LARGE SCALE GENOMIC DNA]</scope>
    <source>
        <strain evidence="1 2">FP101781</strain>
    </source>
</reference>